<dbReference type="RefSeq" id="WP_009579756.1">
    <property type="nucleotide sequence ID" value="NZ_AMZN01000033.1"/>
</dbReference>
<organism evidence="1 2">
    <name type="scientific">Fulvivirga imtechensis AK7</name>
    <dbReference type="NCBI Taxonomy" id="1237149"/>
    <lineage>
        <taxon>Bacteria</taxon>
        <taxon>Pseudomonadati</taxon>
        <taxon>Bacteroidota</taxon>
        <taxon>Cytophagia</taxon>
        <taxon>Cytophagales</taxon>
        <taxon>Fulvivirgaceae</taxon>
        <taxon>Fulvivirga</taxon>
    </lineage>
</organism>
<evidence type="ECO:0000313" key="1">
    <source>
        <dbReference type="EMBL" id="ELR71774.1"/>
    </source>
</evidence>
<protein>
    <submittedName>
        <fullName evidence="1">Uncharacterized protein</fullName>
    </submittedName>
</protein>
<dbReference type="STRING" id="1237149.C900_02359"/>
<reference evidence="1 2" key="1">
    <citation type="submission" date="2012-12" db="EMBL/GenBank/DDBJ databases">
        <title>Genome assembly of Fulvivirga imtechensis AK7.</title>
        <authorList>
            <person name="Nupur N."/>
            <person name="Khatri I."/>
            <person name="Kumar R."/>
            <person name="Subramanian S."/>
            <person name="Pinnaka A."/>
        </authorList>
    </citation>
    <scope>NUCLEOTIDE SEQUENCE [LARGE SCALE GENOMIC DNA]</scope>
    <source>
        <strain evidence="1 2">AK7</strain>
    </source>
</reference>
<sequence>MPENLKNTSLTRCWVVKKDGTKRVFYSRDKRSRKSRPDMALGIKRLRKMLLVGALKDDWSKAIIYENKPGGTEIERVNPTDKYQG</sequence>
<keyword evidence="2" id="KW-1185">Reference proteome</keyword>
<dbReference type="Proteomes" id="UP000011135">
    <property type="component" value="Unassembled WGS sequence"/>
</dbReference>
<dbReference type="OrthoDB" id="894325at2"/>
<accession>L8JW01</accession>
<dbReference type="AlphaFoldDB" id="L8JW01"/>
<evidence type="ECO:0000313" key="2">
    <source>
        <dbReference type="Proteomes" id="UP000011135"/>
    </source>
</evidence>
<dbReference type="EMBL" id="AMZN01000033">
    <property type="protein sequence ID" value="ELR71774.1"/>
    <property type="molecule type" value="Genomic_DNA"/>
</dbReference>
<proteinExistence type="predicted"/>
<name>L8JW01_9BACT</name>
<gene>
    <name evidence="1" type="ORF">C900_02359</name>
</gene>
<comment type="caution">
    <text evidence="1">The sequence shown here is derived from an EMBL/GenBank/DDBJ whole genome shotgun (WGS) entry which is preliminary data.</text>
</comment>